<dbReference type="Proteomes" id="UP001500975">
    <property type="component" value="Unassembled WGS sequence"/>
</dbReference>
<dbReference type="EMBL" id="BAABGJ010000076">
    <property type="protein sequence ID" value="GAA4351813.1"/>
    <property type="molecule type" value="Genomic_DNA"/>
</dbReference>
<keyword evidence="3" id="KW-1185">Reference proteome</keyword>
<feature type="domain" description="VOC" evidence="1">
    <location>
        <begin position="5"/>
        <end position="126"/>
    </location>
</feature>
<dbReference type="SUPFAM" id="SSF54593">
    <property type="entry name" value="Glyoxalase/Bleomycin resistance protein/Dihydroxybiphenyl dioxygenase"/>
    <property type="match status" value="1"/>
</dbReference>
<dbReference type="InterPro" id="IPR029068">
    <property type="entry name" value="Glyas_Bleomycin-R_OHBP_Dase"/>
</dbReference>
<organism evidence="2 3">
    <name type="scientific">Variovorax defluvii</name>
    <dbReference type="NCBI Taxonomy" id="913761"/>
    <lineage>
        <taxon>Bacteria</taxon>
        <taxon>Pseudomonadati</taxon>
        <taxon>Pseudomonadota</taxon>
        <taxon>Betaproteobacteria</taxon>
        <taxon>Burkholderiales</taxon>
        <taxon>Comamonadaceae</taxon>
        <taxon>Variovorax</taxon>
    </lineage>
</organism>
<comment type="caution">
    <text evidence="2">The sequence shown here is derived from an EMBL/GenBank/DDBJ whole genome shotgun (WGS) entry which is preliminary data.</text>
</comment>
<reference evidence="3" key="1">
    <citation type="journal article" date="2019" name="Int. J. Syst. Evol. Microbiol.">
        <title>The Global Catalogue of Microorganisms (GCM) 10K type strain sequencing project: providing services to taxonomists for standard genome sequencing and annotation.</title>
        <authorList>
            <consortium name="The Broad Institute Genomics Platform"/>
            <consortium name="The Broad Institute Genome Sequencing Center for Infectious Disease"/>
            <person name="Wu L."/>
            <person name="Ma J."/>
        </authorList>
    </citation>
    <scope>NUCLEOTIDE SEQUENCE [LARGE SCALE GENOMIC DNA]</scope>
    <source>
        <strain evidence="3">JCM 17804</strain>
    </source>
</reference>
<dbReference type="PANTHER" id="PTHR46142:SF3">
    <property type="entry name" value="F18B13.24 PROTEIN"/>
    <property type="match status" value="1"/>
</dbReference>
<evidence type="ECO:0000259" key="1">
    <source>
        <dbReference type="PROSITE" id="PS51819"/>
    </source>
</evidence>
<accession>A0ABP8I5F2</accession>
<dbReference type="RefSeq" id="WP_345540159.1">
    <property type="nucleotide sequence ID" value="NZ_BAABGJ010000076.1"/>
</dbReference>
<dbReference type="Gene3D" id="3.10.180.10">
    <property type="entry name" value="2,3-Dihydroxybiphenyl 1,2-Dioxygenase, domain 1"/>
    <property type="match status" value="1"/>
</dbReference>
<evidence type="ECO:0000313" key="2">
    <source>
        <dbReference type="EMBL" id="GAA4351813.1"/>
    </source>
</evidence>
<dbReference type="InterPro" id="IPR004360">
    <property type="entry name" value="Glyas_Fos-R_dOase_dom"/>
</dbReference>
<protein>
    <submittedName>
        <fullName evidence="2">VOC family protein</fullName>
    </submittedName>
</protein>
<sequence length="135" mass="15091">MPVAALHHFTIRCTPQELPPLVDFYTRVLRLTVGARPQIPAPGAWLYAEGQPIVHLYAHLDTPEAAVQPATGHVDHIAFRSRGLKEMRAHLQAQGVPFAEAPIPGWDIHQLFLSDPRGLKIEMTFWMNEEEGGMP</sequence>
<dbReference type="InterPro" id="IPR037523">
    <property type="entry name" value="VOC_core"/>
</dbReference>
<dbReference type="Pfam" id="PF00903">
    <property type="entry name" value="Glyoxalase"/>
    <property type="match status" value="1"/>
</dbReference>
<dbReference type="PROSITE" id="PS51819">
    <property type="entry name" value="VOC"/>
    <property type="match status" value="1"/>
</dbReference>
<name>A0ABP8I5F2_9BURK</name>
<proteinExistence type="predicted"/>
<gene>
    <name evidence="2" type="ORF">GCM10023165_40330</name>
</gene>
<evidence type="ECO:0000313" key="3">
    <source>
        <dbReference type="Proteomes" id="UP001500975"/>
    </source>
</evidence>
<dbReference type="PANTHER" id="PTHR46142">
    <property type="match status" value="1"/>
</dbReference>